<keyword evidence="7" id="KW-0479">Metal-binding</keyword>
<evidence type="ECO:0000256" key="5">
    <source>
        <dbReference type="ARBA" id="ARBA00022645"/>
    </source>
</evidence>
<comment type="subcellular location">
    <subcellularLocation>
        <location evidence="2">Secreted</location>
    </subcellularLocation>
</comment>
<keyword evidence="9" id="KW-0378">Hydrolase</keyword>
<dbReference type="GO" id="GO:0006508">
    <property type="term" value="P:proteolysis"/>
    <property type="evidence" value="ECO:0007669"/>
    <property type="project" value="UniProtKB-KW"/>
</dbReference>
<keyword evidence="6" id="KW-0645">Protease</keyword>
<sequence>MNLLQFLFILALSVTVIAEKKSYDGYKLYKVVPKTEKEVEILEEIRDARFADFWNEYFKVNDDVRMLVEPELQLVVQGRLMHAGVQVTTIIEDVQQVINKQLTPIKDPSRTSSFLSYDWEAYHDLNAIERWLDELVAEYPSIVSPVTMGHSVENRTIRGVVINYNPSRDKPAAIIEGTLHAREWISTAAVTWIIKEFLTSNDEDVRAMAENLEWHIFPVVNPDGYVYTFTDDRMWRKNRSPASFTSCAANNASDDMSNGVDLNRNFDFEWMTIGASNNSCTNTYAGPSAASEPETKAISNYVLNVKEKADIVYYLSFHSFTQLFILPYSHVTNVTQFPADNHDDLVEIAVNSTQKLSERFGTHYRVGIAAEVLYPMGGSSFDWAKAYGNASISYLIELRDEGQYGFLLPPEQIIPNNLEIMDALVEMDKSTKRLGYYVPTSAACTSIYSLALISLGVLIVNLFN</sequence>
<evidence type="ECO:0000256" key="4">
    <source>
        <dbReference type="ARBA" id="ARBA00022525"/>
    </source>
</evidence>
<evidence type="ECO:0000259" key="17">
    <source>
        <dbReference type="PROSITE" id="PS52035"/>
    </source>
</evidence>
<evidence type="ECO:0000256" key="7">
    <source>
        <dbReference type="ARBA" id="ARBA00022723"/>
    </source>
</evidence>
<dbReference type="InterPro" id="IPR036990">
    <property type="entry name" value="M14A-like_propep"/>
</dbReference>
<evidence type="ECO:0000313" key="18">
    <source>
        <dbReference type="EMBL" id="KAL0819450.1"/>
    </source>
</evidence>
<evidence type="ECO:0000256" key="9">
    <source>
        <dbReference type="ARBA" id="ARBA00022801"/>
    </source>
</evidence>
<keyword evidence="11" id="KW-0482">Metalloprotease</keyword>
<dbReference type="GO" id="GO:0005576">
    <property type="term" value="C:extracellular region"/>
    <property type="evidence" value="ECO:0007669"/>
    <property type="project" value="UniProtKB-SubCell"/>
</dbReference>
<dbReference type="PANTHER" id="PTHR11705:SF153">
    <property type="entry name" value="ZINC CARBOXYPEPTIDASE A 1-LIKE PROTEIN"/>
    <property type="match status" value="1"/>
</dbReference>
<evidence type="ECO:0000256" key="8">
    <source>
        <dbReference type="ARBA" id="ARBA00022729"/>
    </source>
</evidence>
<protein>
    <recommendedName>
        <fullName evidence="17">Peptidase M14 domain-containing protein</fullName>
    </recommendedName>
</protein>
<comment type="cofactor">
    <cofactor evidence="1">
        <name>Zn(2+)</name>
        <dbReference type="ChEBI" id="CHEBI:29105"/>
    </cofactor>
</comment>
<evidence type="ECO:0000256" key="10">
    <source>
        <dbReference type="ARBA" id="ARBA00022833"/>
    </source>
</evidence>
<evidence type="ECO:0000256" key="12">
    <source>
        <dbReference type="ARBA" id="ARBA00023157"/>
    </source>
</evidence>
<feature type="chain" id="PRO_5044760804" description="Peptidase M14 domain-containing protein" evidence="16">
    <location>
        <begin position="19"/>
        <end position="464"/>
    </location>
</feature>
<evidence type="ECO:0000256" key="2">
    <source>
        <dbReference type="ARBA" id="ARBA00004613"/>
    </source>
</evidence>
<evidence type="ECO:0000256" key="3">
    <source>
        <dbReference type="ARBA" id="ARBA00005988"/>
    </source>
</evidence>
<keyword evidence="15" id="KW-0472">Membrane</keyword>
<dbReference type="SUPFAM" id="SSF54897">
    <property type="entry name" value="Protease propeptides/inhibitors"/>
    <property type="match status" value="1"/>
</dbReference>
<gene>
    <name evidence="18" type="ORF">ABMA28_007555</name>
</gene>
<comment type="function">
    <text evidence="13">Involved in the digestion of the blood meal.</text>
</comment>
<name>A0ABD0SHX4_LOXSC</name>
<evidence type="ECO:0000313" key="19">
    <source>
        <dbReference type="Proteomes" id="UP001549921"/>
    </source>
</evidence>
<comment type="caution">
    <text evidence="18">The sequence shown here is derived from an EMBL/GenBank/DDBJ whole genome shotgun (WGS) entry which is preliminary data.</text>
</comment>
<keyword evidence="12" id="KW-1015">Disulfide bond</keyword>
<dbReference type="GO" id="GO:0004180">
    <property type="term" value="F:carboxypeptidase activity"/>
    <property type="evidence" value="ECO:0007669"/>
    <property type="project" value="UniProtKB-KW"/>
</dbReference>
<dbReference type="SUPFAM" id="SSF53187">
    <property type="entry name" value="Zn-dependent exopeptidases"/>
    <property type="match status" value="1"/>
</dbReference>
<keyword evidence="10" id="KW-0862">Zinc</keyword>
<keyword evidence="15" id="KW-0812">Transmembrane</keyword>
<organism evidence="18 19">
    <name type="scientific">Loxostege sticticalis</name>
    <name type="common">Beet webworm moth</name>
    <dbReference type="NCBI Taxonomy" id="481309"/>
    <lineage>
        <taxon>Eukaryota</taxon>
        <taxon>Metazoa</taxon>
        <taxon>Ecdysozoa</taxon>
        <taxon>Arthropoda</taxon>
        <taxon>Hexapoda</taxon>
        <taxon>Insecta</taxon>
        <taxon>Pterygota</taxon>
        <taxon>Neoptera</taxon>
        <taxon>Endopterygota</taxon>
        <taxon>Lepidoptera</taxon>
        <taxon>Glossata</taxon>
        <taxon>Ditrysia</taxon>
        <taxon>Pyraloidea</taxon>
        <taxon>Crambidae</taxon>
        <taxon>Pyraustinae</taxon>
        <taxon>Loxostege</taxon>
    </lineage>
</organism>
<dbReference type="PROSITE" id="PS00133">
    <property type="entry name" value="CARBOXYPEPT_ZN_2"/>
    <property type="match status" value="1"/>
</dbReference>
<evidence type="ECO:0000256" key="16">
    <source>
        <dbReference type="SAM" id="SignalP"/>
    </source>
</evidence>
<evidence type="ECO:0000256" key="1">
    <source>
        <dbReference type="ARBA" id="ARBA00001947"/>
    </source>
</evidence>
<feature type="signal peptide" evidence="16">
    <location>
        <begin position="1"/>
        <end position="18"/>
    </location>
</feature>
<dbReference type="Gene3D" id="3.40.630.10">
    <property type="entry name" value="Zn peptidases"/>
    <property type="match status" value="1"/>
</dbReference>
<feature type="domain" description="Peptidase M14" evidence="17">
    <location>
        <begin position="121"/>
        <end position="431"/>
    </location>
</feature>
<dbReference type="InterPro" id="IPR003146">
    <property type="entry name" value="M14A_act_pep"/>
</dbReference>
<dbReference type="EMBL" id="JBEDNZ010000020">
    <property type="protein sequence ID" value="KAL0819450.1"/>
    <property type="molecule type" value="Genomic_DNA"/>
</dbReference>
<keyword evidence="15" id="KW-1133">Transmembrane helix</keyword>
<evidence type="ECO:0000256" key="13">
    <source>
        <dbReference type="ARBA" id="ARBA00057299"/>
    </source>
</evidence>
<keyword evidence="8 16" id="KW-0732">Signal</keyword>
<dbReference type="Gene3D" id="3.30.70.340">
    <property type="entry name" value="Metallocarboxypeptidase-like"/>
    <property type="match status" value="1"/>
</dbReference>
<comment type="similarity">
    <text evidence="3 14">Belongs to the peptidase M14 family.</text>
</comment>
<evidence type="ECO:0000256" key="6">
    <source>
        <dbReference type="ARBA" id="ARBA00022670"/>
    </source>
</evidence>
<evidence type="ECO:0000256" key="11">
    <source>
        <dbReference type="ARBA" id="ARBA00023049"/>
    </source>
</evidence>
<dbReference type="GO" id="GO:0046872">
    <property type="term" value="F:metal ion binding"/>
    <property type="evidence" value="ECO:0007669"/>
    <property type="project" value="UniProtKB-KW"/>
</dbReference>
<feature type="transmembrane region" description="Helical" evidence="15">
    <location>
        <begin position="436"/>
        <end position="463"/>
    </location>
</feature>
<keyword evidence="4" id="KW-0964">Secreted</keyword>
<dbReference type="Pfam" id="PF02244">
    <property type="entry name" value="Propep_M14"/>
    <property type="match status" value="1"/>
</dbReference>
<dbReference type="AlphaFoldDB" id="A0ABD0SHX4"/>
<dbReference type="GO" id="GO:0008237">
    <property type="term" value="F:metallopeptidase activity"/>
    <property type="evidence" value="ECO:0007669"/>
    <property type="project" value="UniProtKB-KW"/>
</dbReference>
<evidence type="ECO:0000256" key="15">
    <source>
        <dbReference type="SAM" id="Phobius"/>
    </source>
</evidence>
<dbReference type="PROSITE" id="PS52035">
    <property type="entry name" value="PEPTIDASE_M14"/>
    <property type="match status" value="1"/>
</dbReference>
<dbReference type="SMART" id="SM00631">
    <property type="entry name" value="Zn_pept"/>
    <property type="match status" value="1"/>
</dbReference>
<dbReference type="InterPro" id="IPR000834">
    <property type="entry name" value="Peptidase_M14"/>
</dbReference>
<dbReference type="PANTHER" id="PTHR11705">
    <property type="entry name" value="PROTEASE FAMILY M14 CARBOXYPEPTIDASE A,B"/>
    <property type="match status" value="1"/>
</dbReference>
<accession>A0ABD0SHX4</accession>
<dbReference type="Pfam" id="PF00246">
    <property type="entry name" value="Peptidase_M14"/>
    <property type="match status" value="1"/>
</dbReference>
<evidence type="ECO:0000256" key="14">
    <source>
        <dbReference type="PROSITE-ProRule" id="PRU01379"/>
    </source>
</evidence>
<dbReference type="InterPro" id="IPR057247">
    <property type="entry name" value="CARBOXYPEPT_ZN_2"/>
</dbReference>
<dbReference type="FunFam" id="3.40.630.10:FF:000040">
    <property type="entry name" value="zinc carboxypeptidase"/>
    <property type="match status" value="1"/>
</dbReference>
<proteinExistence type="inferred from homology"/>
<dbReference type="PRINTS" id="PR00765">
    <property type="entry name" value="CRBOXYPTASEA"/>
</dbReference>
<dbReference type="Proteomes" id="UP001549921">
    <property type="component" value="Unassembled WGS sequence"/>
</dbReference>
<keyword evidence="5" id="KW-0121">Carboxypeptidase</keyword>
<dbReference type="CDD" id="cd03860">
    <property type="entry name" value="M14_CP_A-B_like"/>
    <property type="match status" value="1"/>
</dbReference>
<reference evidence="18 19" key="1">
    <citation type="submission" date="2024-06" db="EMBL/GenBank/DDBJ databases">
        <title>A chromosome-level genome assembly of beet webworm, Loxostege sticticalis.</title>
        <authorList>
            <person name="Zhang Y."/>
        </authorList>
    </citation>
    <scope>NUCLEOTIDE SEQUENCE [LARGE SCALE GENOMIC DNA]</scope>
    <source>
        <strain evidence="18">AQ028</strain>
        <tissue evidence="18">Male pupae</tissue>
    </source>
</reference>
<feature type="active site" description="Proton donor/acceptor" evidence="14">
    <location>
        <position position="397"/>
    </location>
</feature>